<dbReference type="AlphaFoldDB" id="Q1Q6N0"/>
<organism evidence="1">
    <name type="scientific">Kuenenia stuttgartiensis</name>
    <dbReference type="NCBI Taxonomy" id="174633"/>
    <lineage>
        <taxon>Bacteria</taxon>
        <taxon>Pseudomonadati</taxon>
        <taxon>Planctomycetota</taxon>
        <taxon>Candidatus Brocadiia</taxon>
        <taxon>Candidatus Brocadiales</taxon>
        <taxon>Candidatus Brocadiaceae</taxon>
        <taxon>Candidatus Kuenenia</taxon>
    </lineage>
</organism>
<sequence>MDIREGALLNKKIKNKFECRITKFKTNTKLKCLNAQNIAIIGIFQKTLCGFRSATYILWLNCLYKTWGSGHRPEPAWRSHKLEITVEP</sequence>
<reference evidence="1" key="1">
    <citation type="journal article" date="2006" name="Nature">
        <title>Deciphering the evolution and metabolism of an anammox bacterium from a community genome.</title>
        <authorList>
            <person name="Strous M."/>
            <person name="Pelletier E."/>
            <person name="Mangenot S."/>
            <person name="Rattei T."/>
            <person name="Lehner A."/>
            <person name="Taylor M.W."/>
            <person name="Horn M."/>
            <person name="Daims H."/>
            <person name="Bartol-Mavel D."/>
            <person name="Wincker P."/>
            <person name="Barbe V."/>
            <person name="Fonknechten N."/>
            <person name="Vallenet D."/>
            <person name="Segurens B."/>
            <person name="Schenowitz-Truong C."/>
            <person name="Medigue C."/>
            <person name="Collingro A."/>
            <person name="Snel B."/>
            <person name="Dutilh B.E."/>
            <person name="OpDenCamp H.J.M."/>
            <person name="vanDerDrift C."/>
            <person name="Cirpus I."/>
            <person name="vanDePas-Schoonen K.T."/>
            <person name="Harhangi H.R."/>
            <person name="vanNiftrik L."/>
            <person name="Schmid M."/>
            <person name="Keltjens J."/>
            <person name="vanDeVossenberg J."/>
            <person name="Kartal B."/>
            <person name="Meier H."/>
            <person name="Frishman D."/>
            <person name="Huynen M.A."/>
            <person name="Mewes H."/>
            <person name="Weissenbach J."/>
            <person name="Jetten M.S.M."/>
            <person name="Wagner M."/>
            <person name="LePaslier D."/>
        </authorList>
    </citation>
    <scope>NUCLEOTIDE SEQUENCE</scope>
</reference>
<accession>Q1Q6N0</accession>
<dbReference type="Proteomes" id="UP000221734">
    <property type="component" value="Chromosome Kuenenia_stuttgartiensis_MBR1"/>
</dbReference>
<evidence type="ECO:0000313" key="2">
    <source>
        <dbReference type="EMBL" id="QII12963.1"/>
    </source>
</evidence>
<protein>
    <submittedName>
        <fullName evidence="1">Uncharacterized protein</fullName>
    </submittedName>
</protein>
<name>Q1Q6N0_KUEST</name>
<proteinExistence type="predicted"/>
<dbReference type="EMBL" id="LT934425">
    <property type="protein sequence ID" value="SOH05921.1"/>
    <property type="molecule type" value="Genomic_DNA"/>
</dbReference>
<dbReference type="EMBL" id="CT573071">
    <property type="protein sequence ID" value="CAJ73231.1"/>
    <property type="molecule type" value="Genomic_DNA"/>
</dbReference>
<dbReference type="Proteomes" id="UP000501926">
    <property type="component" value="Chromosome"/>
</dbReference>
<reference evidence="4" key="3">
    <citation type="submission" date="2017-10" db="EMBL/GenBank/DDBJ databases">
        <authorList>
            <person name="Frank J."/>
        </authorList>
    </citation>
    <scope>NUCLEOTIDE SEQUENCE [LARGE SCALE GENOMIC DNA]</scope>
</reference>
<evidence type="ECO:0000313" key="1">
    <source>
        <dbReference type="EMBL" id="CAJ73231.1"/>
    </source>
</evidence>
<evidence type="ECO:0000313" key="4">
    <source>
        <dbReference type="Proteomes" id="UP000221734"/>
    </source>
</evidence>
<evidence type="ECO:0000313" key="5">
    <source>
        <dbReference type="Proteomes" id="UP000501926"/>
    </source>
</evidence>
<reference evidence="2 5" key="5">
    <citation type="submission" date="2020-02" db="EMBL/GenBank/DDBJ databases">
        <title>Newly sequenced genome of strain CSTR1 showed variability in Candidatus Kuenenia stuttgartiensis genomes.</title>
        <authorList>
            <person name="Ding C."/>
            <person name="Adrian L."/>
        </authorList>
    </citation>
    <scope>NUCLEOTIDE SEQUENCE [LARGE SCALE GENOMIC DNA]</scope>
    <source>
        <strain evidence="2 5">CSTR1</strain>
    </source>
</reference>
<dbReference type="KEGG" id="kst:KSMBR1_3447"/>
<dbReference type="EMBL" id="CP049055">
    <property type="protein sequence ID" value="QII12963.1"/>
    <property type="molecule type" value="Genomic_DNA"/>
</dbReference>
<reference evidence="1" key="2">
    <citation type="submission" date="2006-01" db="EMBL/GenBank/DDBJ databases">
        <authorList>
            <person name="Genoscope"/>
        </authorList>
    </citation>
    <scope>NUCLEOTIDE SEQUENCE</scope>
</reference>
<evidence type="ECO:0000313" key="3">
    <source>
        <dbReference type="EMBL" id="SOH05921.1"/>
    </source>
</evidence>
<gene>
    <name evidence="2" type="ORF">KsCSTR_35840</name>
    <name evidence="3" type="ORF">KSMBR1_3447</name>
    <name evidence="1" type="ORF">kuste2484</name>
</gene>
<keyword evidence="4" id="KW-1185">Reference proteome</keyword>
<reference evidence="3" key="4">
    <citation type="submission" date="2017-10" db="EMBL/GenBank/DDBJ databases">
        <authorList>
            <person name="Banno H."/>
            <person name="Chua N.-H."/>
        </authorList>
    </citation>
    <scope>NUCLEOTIDE SEQUENCE [LARGE SCALE GENOMIC DNA]</scope>
    <source>
        <strain evidence="3">Kuenenia_mbr1_ru-nijmegen</strain>
    </source>
</reference>